<keyword evidence="1" id="KW-0808">Transferase</keyword>
<proteinExistence type="predicted"/>
<evidence type="ECO:0000313" key="6">
    <source>
        <dbReference type="Proteomes" id="UP000241362"/>
    </source>
</evidence>
<protein>
    <recommendedName>
        <fullName evidence="4">Carbohydrate kinase PfkB domain-containing protein</fullName>
    </recommendedName>
</protein>
<dbReference type="Proteomes" id="UP000241362">
    <property type="component" value="Unassembled WGS sequence"/>
</dbReference>
<evidence type="ECO:0000259" key="4">
    <source>
        <dbReference type="Pfam" id="PF00294"/>
    </source>
</evidence>
<accession>A0A2T4JBN2</accession>
<organism evidence="5 6">
    <name type="scientific">Fuscovulum blasticum DSM 2131</name>
    <dbReference type="NCBI Taxonomy" id="1188250"/>
    <lineage>
        <taxon>Bacteria</taxon>
        <taxon>Pseudomonadati</taxon>
        <taxon>Pseudomonadota</taxon>
        <taxon>Alphaproteobacteria</taxon>
        <taxon>Rhodobacterales</taxon>
        <taxon>Paracoccaceae</taxon>
        <taxon>Pseudogemmobacter</taxon>
    </lineage>
</organism>
<keyword evidence="2" id="KW-0418">Kinase</keyword>
<dbReference type="SUPFAM" id="SSF53613">
    <property type="entry name" value="Ribokinase-like"/>
    <property type="match status" value="1"/>
</dbReference>
<name>A0A2T4JBN2_FUSBL</name>
<sequence>MGRGVGWPGPGAGMTTFFIGDVALDEYFTAERWPGLADKDFIDELPAECGGSIANAAVVHAALGGETEFISLLNETALSDRLIADLQANGVSTRHMLRQPGIPDSRNLIFLVDGEHVVLTLRMGQQPMPLPPATMAALRQPGFLYTTLYRARRLHEADGTLAQDLLLADLRRHGRRMVFDLDVGGATAADAAYLQGAEVVIFNQVGFRATFGHDTLTLAETWRRDHGITRLVRTMAEDGAEALDNGRLLRVPGHRVNVADVTGAGDTFGAALTWGLGQDHAFEAALEFAVAAAARSVTRHGPRGGKASRAEVLDWLKDRTSPPS</sequence>
<dbReference type="InterPro" id="IPR029056">
    <property type="entry name" value="Ribokinase-like"/>
</dbReference>
<dbReference type="GO" id="GO:0016301">
    <property type="term" value="F:kinase activity"/>
    <property type="evidence" value="ECO:0007669"/>
    <property type="project" value="UniProtKB-KW"/>
</dbReference>
<dbReference type="PROSITE" id="PS00584">
    <property type="entry name" value="PFKB_KINASES_2"/>
    <property type="match status" value="1"/>
</dbReference>
<dbReference type="GO" id="GO:0005829">
    <property type="term" value="C:cytosol"/>
    <property type="evidence" value="ECO:0007669"/>
    <property type="project" value="TreeGrafter"/>
</dbReference>
<evidence type="ECO:0000256" key="2">
    <source>
        <dbReference type="ARBA" id="ARBA00022777"/>
    </source>
</evidence>
<gene>
    <name evidence="5" type="ORF">C5F44_05850</name>
</gene>
<evidence type="ECO:0000256" key="3">
    <source>
        <dbReference type="SAM" id="MobiDB-lite"/>
    </source>
</evidence>
<dbReference type="Pfam" id="PF00294">
    <property type="entry name" value="PfkB"/>
    <property type="match status" value="1"/>
</dbReference>
<feature type="compositionally biased region" description="Basic and acidic residues" evidence="3">
    <location>
        <begin position="308"/>
        <end position="324"/>
    </location>
</feature>
<evidence type="ECO:0000313" key="5">
    <source>
        <dbReference type="EMBL" id="PTE15325.1"/>
    </source>
</evidence>
<dbReference type="EMBL" id="PZKE01000004">
    <property type="protein sequence ID" value="PTE15325.1"/>
    <property type="molecule type" value="Genomic_DNA"/>
</dbReference>
<dbReference type="PANTHER" id="PTHR10584:SF166">
    <property type="entry name" value="RIBOKINASE"/>
    <property type="match status" value="1"/>
</dbReference>
<dbReference type="InterPro" id="IPR011611">
    <property type="entry name" value="PfkB_dom"/>
</dbReference>
<evidence type="ECO:0000256" key="1">
    <source>
        <dbReference type="ARBA" id="ARBA00022679"/>
    </source>
</evidence>
<comment type="caution">
    <text evidence="5">The sequence shown here is derived from an EMBL/GenBank/DDBJ whole genome shotgun (WGS) entry which is preliminary data.</text>
</comment>
<dbReference type="Gene3D" id="3.40.1190.20">
    <property type="match status" value="1"/>
</dbReference>
<feature type="domain" description="Carbohydrate kinase PfkB" evidence="4">
    <location>
        <begin position="49"/>
        <end position="303"/>
    </location>
</feature>
<dbReference type="InterPro" id="IPR002173">
    <property type="entry name" value="Carboh/pur_kinase_PfkB_CS"/>
</dbReference>
<keyword evidence="6" id="KW-1185">Reference proteome</keyword>
<dbReference type="AlphaFoldDB" id="A0A2T4JBN2"/>
<dbReference type="PANTHER" id="PTHR10584">
    <property type="entry name" value="SUGAR KINASE"/>
    <property type="match status" value="1"/>
</dbReference>
<reference evidence="5 6" key="1">
    <citation type="submission" date="2018-03" db="EMBL/GenBank/DDBJ databases">
        <title>Rhodobacter blasticus.</title>
        <authorList>
            <person name="Meyer T.E."/>
            <person name="Miller S."/>
            <person name="Lodha T."/>
            <person name="Gandham S."/>
            <person name="Chintalapati S."/>
            <person name="Chintalapati V.R."/>
        </authorList>
    </citation>
    <scope>NUCLEOTIDE SEQUENCE [LARGE SCALE GENOMIC DNA]</scope>
    <source>
        <strain evidence="5 6">DSM 2131</strain>
    </source>
</reference>
<feature type="region of interest" description="Disordered" evidence="3">
    <location>
        <begin position="299"/>
        <end position="324"/>
    </location>
</feature>